<dbReference type="PANTHER" id="PTHR24365">
    <property type="entry name" value="TOLL-LIKE RECEPTOR"/>
    <property type="match status" value="1"/>
</dbReference>
<evidence type="ECO:0000256" key="12">
    <source>
        <dbReference type="ARBA" id="ARBA00023180"/>
    </source>
</evidence>
<dbReference type="STRING" id="30732.ENSOMEP00000013960"/>
<dbReference type="SUPFAM" id="SSF52058">
    <property type="entry name" value="L domain-like"/>
    <property type="match status" value="2"/>
</dbReference>
<evidence type="ECO:0000256" key="10">
    <source>
        <dbReference type="ARBA" id="ARBA00023136"/>
    </source>
</evidence>
<keyword evidence="7" id="KW-0677">Repeat</keyword>
<dbReference type="PROSITE" id="PS50104">
    <property type="entry name" value="TIR"/>
    <property type="match status" value="1"/>
</dbReference>
<evidence type="ECO:0000256" key="15">
    <source>
        <dbReference type="SAM" id="Phobius"/>
    </source>
</evidence>
<dbReference type="PaxDb" id="30732-ENSOMEP00000013960"/>
<evidence type="ECO:0000259" key="17">
    <source>
        <dbReference type="PROSITE" id="PS50104"/>
    </source>
</evidence>
<dbReference type="GO" id="GO:0004888">
    <property type="term" value="F:transmembrane signaling receptor activity"/>
    <property type="evidence" value="ECO:0007669"/>
    <property type="project" value="InterPro"/>
</dbReference>
<accession>A0A3B3C827</accession>
<dbReference type="SMART" id="SM00255">
    <property type="entry name" value="TIR"/>
    <property type="match status" value="1"/>
</dbReference>
<dbReference type="GO" id="GO:0045087">
    <property type="term" value="P:innate immune response"/>
    <property type="evidence" value="ECO:0007669"/>
    <property type="project" value="UniProtKB-KW"/>
</dbReference>
<dbReference type="InterPro" id="IPR000483">
    <property type="entry name" value="Cys-rich_flank_reg_C"/>
</dbReference>
<reference evidence="18" key="1">
    <citation type="submission" date="2025-08" db="UniProtKB">
        <authorList>
            <consortium name="Ensembl"/>
        </authorList>
    </citation>
    <scope>IDENTIFICATION</scope>
</reference>
<evidence type="ECO:0000256" key="7">
    <source>
        <dbReference type="ARBA" id="ARBA00022737"/>
    </source>
</evidence>
<evidence type="ECO:0000256" key="1">
    <source>
        <dbReference type="ARBA" id="ARBA00004479"/>
    </source>
</evidence>
<dbReference type="Pfam" id="PF00560">
    <property type="entry name" value="LRR_1"/>
    <property type="match status" value="1"/>
</dbReference>
<dbReference type="SMART" id="SM00082">
    <property type="entry name" value="LRRCT"/>
    <property type="match status" value="1"/>
</dbReference>
<evidence type="ECO:0000256" key="9">
    <source>
        <dbReference type="ARBA" id="ARBA00022989"/>
    </source>
</evidence>
<keyword evidence="9 15" id="KW-1133">Transmembrane helix</keyword>
<dbReference type="InterPro" id="IPR000157">
    <property type="entry name" value="TIR_dom"/>
</dbReference>
<dbReference type="Pfam" id="PF13855">
    <property type="entry name" value="LRR_8"/>
    <property type="match status" value="3"/>
</dbReference>
<dbReference type="FunFam" id="3.80.10.10:FF:000306">
    <property type="entry name" value="Toll-like receptor 5"/>
    <property type="match status" value="1"/>
</dbReference>
<evidence type="ECO:0000256" key="4">
    <source>
        <dbReference type="ARBA" id="ARBA00022614"/>
    </source>
</evidence>
<dbReference type="Gene3D" id="3.80.10.10">
    <property type="entry name" value="Ribonuclease Inhibitor"/>
    <property type="match status" value="3"/>
</dbReference>
<dbReference type="InterPro" id="IPR003591">
    <property type="entry name" value="Leu-rich_rpt_typical-subtyp"/>
</dbReference>
<evidence type="ECO:0000256" key="11">
    <source>
        <dbReference type="ARBA" id="ARBA00023170"/>
    </source>
</evidence>
<comment type="subcellular location">
    <subcellularLocation>
        <location evidence="1">Membrane</location>
        <topology evidence="1">Single-pass type I membrane protein</topology>
    </subcellularLocation>
</comment>
<dbReference type="Gene3D" id="3.40.50.10140">
    <property type="entry name" value="Toll/interleukin-1 receptor homology (TIR) domain"/>
    <property type="match status" value="1"/>
</dbReference>
<dbReference type="InterPro" id="IPR001611">
    <property type="entry name" value="Leu-rich_rpt"/>
</dbReference>
<evidence type="ECO:0000256" key="6">
    <source>
        <dbReference type="ARBA" id="ARBA00022729"/>
    </source>
</evidence>
<dbReference type="PANTHER" id="PTHR24365:SF525">
    <property type="entry name" value="TOLL-LIKE RECEPTOR 5"/>
    <property type="match status" value="1"/>
</dbReference>
<keyword evidence="3" id="KW-0399">Innate immunity</keyword>
<protein>
    <submittedName>
        <fullName evidence="18">Toll like receptor 5</fullName>
    </submittedName>
</protein>
<dbReference type="AlphaFoldDB" id="A0A3B3C827"/>
<organism evidence="18 19">
    <name type="scientific">Oryzias melastigma</name>
    <name type="common">Marine medaka</name>
    <dbReference type="NCBI Taxonomy" id="30732"/>
    <lineage>
        <taxon>Eukaryota</taxon>
        <taxon>Metazoa</taxon>
        <taxon>Chordata</taxon>
        <taxon>Craniata</taxon>
        <taxon>Vertebrata</taxon>
        <taxon>Euteleostomi</taxon>
        <taxon>Actinopterygii</taxon>
        <taxon>Neopterygii</taxon>
        <taxon>Teleostei</taxon>
        <taxon>Neoteleostei</taxon>
        <taxon>Acanthomorphata</taxon>
        <taxon>Ovalentaria</taxon>
        <taxon>Atherinomorphae</taxon>
        <taxon>Beloniformes</taxon>
        <taxon>Adrianichthyidae</taxon>
        <taxon>Oryziinae</taxon>
        <taxon>Oryzias</taxon>
    </lineage>
</organism>
<evidence type="ECO:0000313" key="19">
    <source>
        <dbReference type="Proteomes" id="UP000261560"/>
    </source>
</evidence>
<dbReference type="FunFam" id="3.40.50.10140:FF:000001">
    <property type="entry name" value="Toll-like receptor 2"/>
    <property type="match status" value="1"/>
</dbReference>
<feature type="transmembrane region" description="Helical" evidence="15">
    <location>
        <begin position="651"/>
        <end position="672"/>
    </location>
</feature>
<dbReference type="GO" id="GO:0002224">
    <property type="term" value="P:toll-like receptor signaling pathway"/>
    <property type="evidence" value="ECO:0007669"/>
    <property type="project" value="InterPro"/>
</dbReference>
<dbReference type="Proteomes" id="UP000261560">
    <property type="component" value="Unplaced"/>
</dbReference>
<dbReference type="Ensembl" id="ENSOMET00000033447.1">
    <property type="protein sequence ID" value="ENSOMEP00000013960.1"/>
    <property type="gene ID" value="ENSOMEG00000015427.1"/>
</dbReference>
<sequence length="889" mass="101107">MWTLFLQLVSFSCLQVAVGYKPCSYMGLQVYCGSRDYQWVPSLPSSITHLYLQQNNIREINSSSFRDYKELQFLDLGSQKGTLTIREKSFVHQKNLVTLILGSNLNLQLEPKSFQGLSNLQQLFLDYCDLTDSILSDSYLEPLLSLEALNLFGNKIVKLQPGLFFSNLTHFTYLDLKLNWIEKICEEDLVGFRGKKFSYLTLHSNKISRKIMNWTTCGNPFKGVSFGTLDLSSNGFDLEKTKQFFQAIRGTQIDRLIYSGGLGKGFSFNNFLDPNESTFQGLQDSSLAIFEIAGNRIFALLGGVFRALKDVMLIDISRNKINQINKNAFGGLEGHLKKLNLSLNLLGEIYSDTFRGLKELIMLDLSYNHIGVLGHQAFSDLPKLQELDLTGNSLRNLGFPALLPNLNFLFLEDNRLTTLSSILDLGNTSSYIDITGNRLTNMEDIYVLLTHFSRLRQLYFGGNYIKWCNFNEESVIPHENNLLILDLHGSYLQIIWGEGKCLDLFDHLSKLLKLVLSFNSLKVLPPGIFLGLTSIVDIDLSFNSLTYLETDVFPTSLEVLRLSNNFLATPDPKVFQSLTFLGLSGNPFYCDCSLESFLQWLNVTNVTFFSPVEEYRCGFPATVYNLPLLEYVTMIEPCEEDDEKIVAALKFSLFVLSATIVLSVTLGGLIYARLRGQIFIIYKNMINVVYEGPKPTPVENNPQFDAFLCFSNSDYKWVEEALLKKLDDQFSEKNSFRCCFEARDFLPGEDHLSNIRDAIWGSKKTICIVSKQFLKDGWCLEAFSLAQGRMLEELTNILIMLVVGKMAHYQLMKCNAVRAFVRTREYLTWPEDPQDLDWFYEKLSLQILKDTKVKKFVVDEREAGKPARAEPPPDGLEDIRLDDIGEAGV</sequence>
<evidence type="ECO:0000256" key="13">
    <source>
        <dbReference type="ARBA" id="ARBA00023198"/>
    </source>
</evidence>
<reference evidence="18" key="2">
    <citation type="submission" date="2025-09" db="UniProtKB">
        <authorList>
            <consortium name="Ensembl"/>
        </authorList>
    </citation>
    <scope>IDENTIFICATION</scope>
</reference>
<dbReference type="Pfam" id="PF01582">
    <property type="entry name" value="TIR"/>
    <property type="match status" value="1"/>
</dbReference>
<dbReference type="GeneTree" id="ENSGT00940000162464"/>
<keyword evidence="13" id="KW-0395">Inflammatory response</keyword>
<dbReference type="PIRSF" id="PIRSF037595">
    <property type="entry name" value="Toll-like_receptor"/>
    <property type="match status" value="1"/>
</dbReference>
<evidence type="ECO:0000256" key="2">
    <source>
        <dbReference type="ARBA" id="ARBA00009634"/>
    </source>
</evidence>
<dbReference type="SMART" id="SM00365">
    <property type="entry name" value="LRR_SD22"/>
    <property type="match status" value="6"/>
</dbReference>
<keyword evidence="10 15" id="KW-0472">Membrane</keyword>
<dbReference type="GO" id="GO:0005886">
    <property type="term" value="C:plasma membrane"/>
    <property type="evidence" value="ECO:0007669"/>
    <property type="project" value="TreeGrafter"/>
</dbReference>
<keyword evidence="6 16" id="KW-0732">Signal</keyword>
<dbReference type="OrthoDB" id="6160824at2759"/>
<keyword evidence="12" id="KW-0325">Glycoprotein</keyword>
<keyword evidence="5 15" id="KW-0812">Transmembrane</keyword>
<comment type="similarity">
    <text evidence="2">Belongs to the Toll-like receptor family.</text>
</comment>
<dbReference type="InterPro" id="IPR032675">
    <property type="entry name" value="LRR_dom_sf"/>
</dbReference>
<evidence type="ECO:0000256" key="8">
    <source>
        <dbReference type="ARBA" id="ARBA00022859"/>
    </source>
</evidence>
<evidence type="ECO:0000256" key="14">
    <source>
        <dbReference type="SAM" id="MobiDB-lite"/>
    </source>
</evidence>
<keyword evidence="4" id="KW-0433">Leucine-rich repeat</keyword>
<name>A0A3B3C827_ORYME</name>
<dbReference type="SMART" id="SM00369">
    <property type="entry name" value="LRR_TYP"/>
    <property type="match status" value="10"/>
</dbReference>
<dbReference type="SUPFAM" id="SSF52200">
    <property type="entry name" value="Toll/Interleukin receptor TIR domain"/>
    <property type="match status" value="1"/>
</dbReference>
<dbReference type="GO" id="GO:0006954">
    <property type="term" value="P:inflammatory response"/>
    <property type="evidence" value="ECO:0007669"/>
    <property type="project" value="UniProtKB-KW"/>
</dbReference>
<dbReference type="PROSITE" id="PS51450">
    <property type="entry name" value="LRR"/>
    <property type="match status" value="2"/>
</dbReference>
<proteinExistence type="inferred from homology"/>
<evidence type="ECO:0000256" key="16">
    <source>
        <dbReference type="SAM" id="SignalP"/>
    </source>
</evidence>
<feature type="region of interest" description="Disordered" evidence="14">
    <location>
        <begin position="861"/>
        <end position="889"/>
    </location>
</feature>
<feature type="chain" id="PRO_5017314325" evidence="16">
    <location>
        <begin position="20"/>
        <end position="889"/>
    </location>
</feature>
<keyword evidence="8" id="KW-0391">Immunity</keyword>
<feature type="domain" description="TIR" evidence="17">
    <location>
        <begin position="702"/>
        <end position="847"/>
    </location>
</feature>
<keyword evidence="19" id="KW-1185">Reference proteome</keyword>
<dbReference type="InterPro" id="IPR035897">
    <property type="entry name" value="Toll_tir_struct_dom_sf"/>
</dbReference>
<evidence type="ECO:0000313" key="18">
    <source>
        <dbReference type="Ensembl" id="ENSOMEP00000013960.1"/>
    </source>
</evidence>
<keyword evidence="11" id="KW-0675">Receptor</keyword>
<feature type="signal peptide" evidence="16">
    <location>
        <begin position="1"/>
        <end position="19"/>
    </location>
</feature>
<evidence type="ECO:0000256" key="5">
    <source>
        <dbReference type="ARBA" id="ARBA00022692"/>
    </source>
</evidence>
<evidence type="ECO:0000256" key="3">
    <source>
        <dbReference type="ARBA" id="ARBA00022588"/>
    </source>
</evidence>
<dbReference type="InterPro" id="IPR017241">
    <property type="entry name" value="Toll-like_receptor"/>
</dbReference>